<dbReference type="InterPro" id="IPR010316">
    <property type="entry name" value="AlkA_N"/>
</dbReference>
<keyword evidence="13" id="KW-0234">DNA repair</keyword>
<comment type="catalytic activity">
    <reaction evidence="1">
        <text>Hydrolysis of alkylated DNA, releasing 3-methyladenine, 3-methylguanine, 7-methylguanine and 7-methyladenine.</text>
        <dbReference type="EC" id="3.2.2.21"/>
    </reaction>
</comment>
<dbReference type="EC" id="3.2.2.21" evidence="3"/>
<dbReference type="SUPFAM" id="SSF55945">
    <property type="entry name" value="TATA-box binding protein-like"/>
    <property type="match status" value="1"/>
</dbReference>
<dbReference type="Gene3D" id="3.40.10.10">
    <property type="entry name" value="DNA Methylphosphotriester Repair Domain"/>
    <property type="match status" value="1"/>
</dbReference>
<evidence type="ECO:0000259" key="14">
    <source>
        <dbReference type="PROSITE" id="PS01124"/>
    </source>
</evidence>
<evidence type="ECO:0000313" key="15">
    <source>
        <dbReference type="EMBL" id="MBO1321690.1"/>
    </source>
</evidence>
<proteinExistence type="predicted"/>
<gene>
    <name evidence="15" type="ORF">J3U88_24640</name>
</gene>
<dbReference type="InterPro" id="IPR003265">
    <property type="entry name" value="HhH-GPD_domain"/>
</dbReference>
<dbReference type="InterPro" id="IPR011257">
    <property type="entry name" value="DNA_glycosylase"/>
</dbReference>
<dbReference type="GO" id="GO:0032259">
    <property type="term" value="P:methylation"/>
    <property type="evidence" value="ECO:0007669"/>
    <property type="project" value="UniProtKB-KW"/>
</dbReference>
<dbReference type="Pfam" id="PF12833">
    <property type="entry name" value="HTH_18"/>
    <property type="match status" value="1"/>
</dbReference>
<dbReference type="GO" id="GO:0005737">
    <property type="term" value="C:cytoplasm"/>
    <property type="evidence" value="ECO:0007669"/>
    <property type="project" value="TreeGrafter"/>
</dbReference>
<keyword evidence="4" id="KW-0489">Methyltransferase</keyword>
<dbReference type="GO" id="GO:0043565">
    <property type="term" value="F:sequence-specific DNA binding"/>
    <property type="evidence" value="ECO:0007669"/>
    <property type="project" value="InterPro"/>
</dbReference>
<dbReference type="Gene3D" id="1.10.1670.10">
    <property type="entry name" value="Helix-hairpin-Helix base-excision DNA repair enzymes (C-terminal)"/>
    <property type="match status" value="1"/>
</dbReference>
<evidence type="ECO:0000256" key="12">
    <source>
        <dbReference type="ARBA" id="ARBA00023163"/>
    </source>
</evidence>
<dbReference type="GO" id="GO:0032993">
    <property type="term" value="C:protein-DNA complex"/>
    <property type="evidence" value="ECO:0007669"/>
    <property type="project" value="TreeGrafter"/>
</dbReference>
<keyword evidence="6" id="KW-0479">Metal-binding</keyword>
<dbReference type="PANTHER" id="PTHR43003">
    <property type="entry name" value="DNA-3-METHYLADENINE GLYCOSYLASE"/>
    <property type="match status" value="1"/>
</dbReference>
<dbReference type="GO" id="GO:0003700">
    <property type="term" value="F:DNA-binding transcription factor activity"/>
    <property type="evidence" value="ECO:0007669"/>
    <property type="project" value="InterPro"/>
</dbReference>
<dbReference type="InterPro" id="IPR009057">
    <property type="entry name" value="Homeodomain-like_sf"/>
</dbReference>
<dbReference type="SMART" id="SM00478">
    <property type="entry name" value="ENDO3c"/>
    <property type="match status" value="1"/>
</dbReference>
<dbReference type="GO" id="GO:0032131">
    <property type="term" value="F:alkylated DNA binding"/>
    <property type="evidence" value="ECO:0007669"/>
    <property type="project" value="TreeGrafter"/>
</dbReference>
<dbReference type="AlphaFoldDB" id="A0A8J7QG63"/>
<dbReference type="InterPro" id="IPR023170">
    <property type="entry name" value="HhH_base_excis_C"/>
</dbReference>
<keyword evidence="16" id="KW-1185">Reference proteome</keyword>
<sequence>MLQPHTCQRARRSRDARFDGQFFTAVLTTGIYCRSICPAPSPKEENVRYYPSAAQAAQAGFRPCLRCRPDCAPNSAVWNGVDTTLSRAIALIHRGDLQDQNLPEFAERLGVGDRYLRQLFQKHLGLSPKTYALYQQCLFAKQLLHQTQLPIHQVAVASGFNSVRRFNDCFQKNLKLTPTQVRRQTNPASETIQLDLSYRPPYNWDQVQPFLAARTIEGLDACDANSYRRTFQHDGVTGSFHAIHQPTKNRFQVSIELDDLQALRPTIQRIRRLLDLDVDSEAVFATLRECLPEPFPLKQGLRIPGQWTMFEAGVRAVLGQQVTVVAAKKLVRTLIETLGETQGSQRFFPTPRAVAAADLSFLKMPQSRKNTLATLAHHYLTHPEPDQPEAWLALKGIGPWTVNYAKLRGRGDPDVFLGGDLGVKKVVQQHTPDLDPNRAAPWRSYLTMQLWSMY</sequence>
<dbReference type="Gene3D" id="1.10.340.30">
    <property type="entry name" value="Hypothetical protein, domain 2"/>
    <property type="match status" value="1"/>
</dbReference>
<dbReference type="Gene3D" id="1.10.10.60">
    <property type="entry name" value="Homeodomain-like"/>
    <property type="match status" value="2"/>
</dbReference>
<dbReference type="PANTHER" id="PTHR43003:SF13">
    <property type="entry name" value="DNA-3-METHYLADENINE GLYCOSYLASE 2"/>
    <property type="match status" value="1"/>
</dbReference>
<accession>A0A8J7QG63</accession>
<evidence type="ECO:0000256" key="10">
    <source>
        <dbReference type="ARBA" id="ARBA00023125"/>
    </source>
</evidence>
<dbReference type="GO" id="GO:0043916">
    <property type="term" value="F:DNA-7-methylguanine glycosylase activity"/>
    <property type="evidence" value="ECO:0007669"/>
    <property type="project" value="TreeGrafter"/>
</dbReference>
<dbReference type="SMART" id="SM01009">
    <property type="entry name" value="AlkA_N"/>
    <property type="match status" value="1"/>
</dbReference>
<dbReference type="RefSeq" id="WP_207861663.1">
    <property type="nucleotide sequence ID" value="NZ_JAFREP010000026.1"/>
</dbReference>
<dbReference type="SUPFAM" id="SSF46689">
    <property type="entry name" value="Homeodomain-like"/>
    <property type="match status" value="2"/>
</dbReference>
<comment type="caution">
    <text evidence="15">The sequence shown here is derived from an EMBL/GenBank/DDBJ whole genome shotgun (WGS) entry which is preliminary data.</text>
</comment>
<evidence type="ECO:0000256" key="13">
    <source>
        <dbReference type="ARBA" id="ARBA00023204"/>
    </source>
</evidence>
<dbReference type="Gene3D" id="3.30.310.20">
    <property type="entry name" value="DNA-3-methyladenine glycosylase AlkA, N-terminal domain"/>
    <property type="match status" value="1"/>
</dbReference>
<dbReference type="FunFam" id="3.40.10.10:FF:000001">
    <property type="entry name" value="DNA-3-methyladenine glycosylase 2"/>
    <property type="match status" value="1"/>
</dbReference>
<comment type="cofactor">
    <cofactor evidence="2">
        <name>Zn(2+)</name>
        <dbReference type="ChEBI" id="CHEBI:29105"/>
    </cofactor>
</comment>
<organism evidence="15 16">
    <name type="scientific">Acanthopleuribacter pedis</name>
    <dbReference type="NCBI Taxonomy" id="442870"/>
    <lineage>
        <taxon>Bacteria</taxon>
        <taxon>Pseudomonadati</taxon>
        <taxon>Acidobacteriota</taxon>
        <taxon>Holophagae</taxon>
        <taxon>Acanthopleuribacterales</taxon>
        <taxon>Acanthopleuribacteraceae</taxon>
        <taxon>Acanthopleuribacter</taxon>
    </lineage>
</organism>
<evidence type="ECO:0000256" key="7">
    <source>
        <dbReference type="ARBA" id="ARBA00022763"/>
    </source>
</evidence>
<dbReference type="InterPro" id="IPR037046">
    <property type="entry name" value="AlkA_N_sf"/>
</dbReference>
<dbReference type="GO" id="GO:0006307">
    <property type="term" value="P:DNA alkylation repair"/>
    <property type="evidence" value="ECO:0007669"/>
    <property type="project" value="TreeGrafter"/>
</dbReference>
<keyword evidence="7" id="KW-0227">DNA damage</keyword>
<evidence type="ECO:0000256" key="1">
    <source>
        <dbReference type="ARBA" id="ARBA00000086"/>
    </source>
</evidence>
<dbReference type="GO" id="GO:0008725">
    <property type="term" value="F:DNA-3-methyladenine glycosylase activity"/>
    <property type="evidence" value="ECO:0007669"/>
    <property type="project" value="TreeGrafter"/>
</dbReference>
<keyword evidence="10" id="KW-0238">DNA-binding</keyword>
<dbReference type="InterPro" id="IPR018060">
    <property type="entry name" value="HTH_AraC"/>
</dbReference>
<keyword evidence="5" id="KW-0808">Transferase</keyword>
<evidence type="ECO:0000256" key="6">
    <source>
        <dbReference type="ARBA" id="ARBA00022723"/>
    </source>
</evidence>
<evidence type="ECO:0000256" key="8">
    <source>
        <dbReference type="ARBA" id="ARBA00022833"/>
    </source>
</evidence>
<dbReference type="SUPFAM" id="SSF57884">
    <property type="entry name" value="Ada DNA repair protein, N-terminal domain (N-Ada 10)"/>
    <property type="match status" value="1"/>
</dbReference>
<feature type="domain" description="HTH araC/xylS-type" evidence="14">
    <location>
        <begin position="86"/>
        <end position="184"/>
    </location>
</feature>
<name>A0A8J7QG63_9BACT</name>
<dbReference type="Proteomes" id="UP000664417">
    <property type="component" value="Unassembled WGS sequence"/>
</dbReference>
<evidence type="ECO:0000256" key="3">
    <source>
        <dbReference type="ARBA" id="ARBA00012000"/>
    </source>
</evidence>
<evidence type="ECO:0000256" key="11">
    <source>
        <dbReference type="ARBA" id="ARBA00023159"/>
    </source>
</evidence>
<protein>
    <recommendedName>
        <fullName evidence="3">DNA-3-methyladenine glycosylase II</fullName>
        <ecNumber evidence="3">3.2.2.21</ecNumber>
    </recommendedName>
</protein>
<reference evidence="15" key="1">
    <citation type="submission" date="2021-03" db="EMBL/GenBank/DDBJ databases">
        <authorList>
            <person name="Wang G."/>
        </authorList>
    </citation>
    <scope>NUCLEOTIDE SEQUENCE</scope>
    <source>
        <strain evidence="15">KCTC 12899</strain>
    </source>
</reference>
<evidence type="ECO:0000256" key="5">
    <source>
        <dbReference type="ARBA" id="ARBA00022679"/>
    </source>
</evidence>
<keyword evidence="12" id="KW-0804">Transcription</keyword>
<dbReference type="GO" id="GO:0006285">
    <property type="term" value="P:base-excision repair, AP site formation"/>
    <property type="evidence" value="ECO:0007669"/>
    <property type="project" value="TreeGrafter"/>
</dbReference>
<dbReference type="InterPro" id="IPR004026">
    <property type="entry name" value="Ada_DNA_repair_Zn-bd"/>
</dbReference>
<dbReference type="InterPro" id="IPR035451">
    <property type="entry name" value="Ada-like_dom_sf"/>
</dbReference>
<keyword evidence="11" id="KW-0010">Activator</keyword>
<evidence type="ECO:0000256" key="4">
    <source>
        <dbReference type="ARBA" id="ARBA00022603"/>
    </source>
</evidence>
<dbReference type="GO" id="GO:0008168">
    <property type="term" value="F:methyltransferase activity"/>
    <property type="evidence" value="ECO:0007669"/>
    <property type="project" value="UniProtKB-KW"/>
</dbReference>
<evidence type="ECO:0000256" key="9">
    <source>
        <dbReference type="ARBA" id="ARBA00023015"/>
    </source>
</evidence>
<dbReference type="SMART" id="SM00342">
    <property type="entry name" value="HTH_ARAC"/>
    <property type="match status" value="1"/>
</dbReference>
<dbReference type="GO" id="GO:0008270">
    <property type="term" value="F:zinc ion binding"/>
    <property type="evidence" value="ECO:0007669"/>
    <property type="project" value="InterPro"/>
</dbReference>
<dbReference type="CDD" id="cd00056">
    <property type="entry name" value="ENDO3c"/>
    <property type="match status" value="1"/>
</dbReference>
<evidence type="ECO:0000256" key="2">
    <source>
        <dbReference type="ARBA" id="ARBA00001947"/>
    </source>
</evidence>
<dbReference type="SUPFAM" id="SSF48150">
    <property type="entry name" value="DNA-glycosylase"/>
    <property type="match status" value="1"/>
</dbReference>
<dbReference type="PROSITE" id="PS01124">
    <property type="entry name" value="HTH_ARAC_FAMILY_2"/>
    <property type="match status" value="1"/>
</dbReference>
<keyword evidence="8" id="KW-0862">Zinc</keyword>
<dbReference type="Pfam" id="PF06029">
    <property type="entry name" value="AlkA_N"/>
    <property type="match status" value="1"/>
</dbReference>
<dbReference type="EMBL" id="JAFREP010000026">
    <property type="protein sequence ID" value="MBO1321690.1"/>
    <property type="molecule type" value="Genomic_DNA"/>
</dbReference>
<dbReference type="Pfam" id="PF02805">
    <property type="entry name" value="Ada_Zn_binding"/>
    <property type="match status" value="1"/>
</dbReference>
<dbReference type="InterPro" id="IPR051912">
    <property type="entry name" value="Alkylbase_DNA_Glycosylase/TA"/>
</dbReference>
<evidence type="ECO:0000313" key="16">
    <source>
        <dbReference type="Proteomes" id="UP000664417"/>
    </source>
</evidence>
<keyword evidence="9" id="KW-0805">Transcription regulation</keyword>